<evidence type="ECO:0000256" key="1">
    <source>
        <dbReference type="SAM" id="MobiDB-lite"/>
    </source>
</evidence>
<dbReference type="Proteomes" id="UP001054252">
    <property type="component" value="Unassembled WGS sequence"/>
</dbReference>
<feature type="region of interest" description="Disordered" evidence="1">
    <location>
        <begin position="218"/>
        <end position="254"/>
    </location>
</feature>
<dbReference type="EMBL" id="BPVZ01000080">
    <property type="protein sequence ID" value="GKV28856.1"/>
    <property type="molecule type" value="Genomic_DNA"/>
</dbReference>
<accession>A0AAV5KWJ0</accession>
<dbReference type="AlphaFoldDB" id="A0AAV5KWJ0"/>
<sequence>MEMEMEMNLFRIDLGLAHCSESDCAERGGGLTLFWNDAFNLQVSSFSPYHIDVEIVDPGGCQWQLIRLSGQPETTCREESWTHLKSPKTVSPLPWMRLGDINDILSKSEMEKGNLRFWSGYAWGAIVGKRALVPLITYDSKGWKRIGKDGNMFGSTCRQMGAGSGKVQLALVKWKCREPALEATAGSIGKNWKTVVWRAWRKDAKSALALHPAPAQSFAAGSRGKQNVQESRKAGSGSLSRLYRAGSRKLSRLS</sequence>
<evidence type="ECO:0000313" key="2">
    <source>
        <dbReference type="EMBL" id="GKV28856.1"/>
    </source>
</evidence>
<gene>
    <name evidence="2" type="ORF">SLEP1_g37847</name>
</gene>
<proteinExistence type="predicted"/>
<comment type="caution">
    <text evidence="2">The sequence shown here is derived from an EMBL/GenBank/DDBJ whole genome shotgun (WGS) entry which is preliminary data.</text>
</comment>
<evidence type="ECO:0000313" key="3">
    <source>
        <dbReference type="Proteomes" id="UP001054252"/>
    </source>
</evidence>
<organism evidence="2 3">
    <name type="scientific">Rubroshorea leprosula</name>
    <dbReference type="NCBI Taxonomy" id="152421"/>
    <lineage>
        <taxon>Eukaryota</taxon>
        <taxon>Viridiplantae</taxon>
        <taxon>Streptophyta</taxon>
        <taxon>Embryophyta</taxon>
        <taxon>Tracheophyta</taxon>
        <taxon>Spermatophyta</taxon>
        <taxon>Magnoliopsida</taxon>
        <taxon>eudicotyledons</taxon>
        <taxon>Gunneridae</taxon>
        <taxon>Pentapetalae</taxon>
        <taxon>rosids</taxon>
        <taxon>malvids</taxon>
        <taxon>Malvales</taxon>
        <taxon>Dipterocarpaceae</taxon>
        <taxon>Rubroshorea</taxon>
    </lineage>
</organism>
<protein>
    <submittedName>
        <fullName evidence="2">Uncharacterized protein</fullName>
    </submittedName>
</protein>
<reference evidence="2 3" key="1">
    <citation type="journal article" date="2021" name="Commun. Biol.">
        <title>The genome of Shorea leprosula (Dipterocarpaceae) highlights the ecological relevance of drought in aseasonal tropical rainforests.</title>
        <authorList>
            <person name="Ng K.K.S."/>
            <person name="Kobayashi M.J."/>
            <person name="Fawcett J.A."/>
            <person name="Hatakeyama M."/>
            <person name="Paape T."/>
            <person name="Ng C.H."/>
            <person name="Ang C.C."/>
            <person name="Tnah L.H."/>
            <person name="Lee C.T."/>
            <person name="Nishiyama T."/>
            <person name="Sese J."/>
            <person name="O'Brien M.J."/>
            <person name="Copetti D."/>
            <person name="Mohd Noor M.I."/>
            <person name="Ong R.C."/>
            <person name="Putra M."/>
            <person name="Sireger I.Z."/>
            <person name="Indrioko S."/>
            <person name="Kosugi Y."/>
            <person name="Izuno A."/>
            <person name="Isagi Y."/>
            <person name="Lee S.L."/>
            <person name="Shimizu K.K."/>
        </authorList>
    </citation>
    <scope>NUCLEOTIDE SEQUENCE [LARGE SCALE GENOMIC DNA]</scope>
    <source>
        <strain evidence="2">214</strain>
    </source>
</reference>
<keyword evidence="3" id="KW-1185">Reference proteome</keyword>
<name>A0AAV5KWJ0_9ROSI</name>